<dbReference type="RefSeq" id="WP_184934795.1">
    <property type="nucleotide sequence ID" value="NZ_JACHJV010000001.1"/>
</dbReference>
<comment type="caution">
    <text evidence="2">The sequence shown here is derived from an EMBL/GenBank/DDBJ whole genome shotgun (WGS) entry which is preliminary data.</text>
</comment>
<dbReference type="GO" id="GO:0003677">
    <property type="term" value="F:DNA binding"/>
    <property type="evidence" value="ECO:0007669"/>
    <property type="project" value="InterPro"/>
</dbReference>
<dbReference type="Gene3D" id="1.10.260.40">
    <property type="entry name" value="lambda repressor-like DNA-binding domains"/>
    <property type="match status" value="1"/>
</dbReference>
<dbReference type="SMART" id="SM00530">
    <property type="entry name" value="HTH_XRE"/>
    <property type="match status" value="1"/>
</dbReference>
<dbReference type="InterPro" id="IPR010982">
    <property type="entry name" value="Lambda_DNA-bd_dom_sf"/>
</dbReference>
<evidence type="ECO:0000313" key="2">
    <source>
        <dbReference type="EMBL" id="MBB4922659.1"/>
    </source>
</evidence>
<organism evidence="2 3">
    <name type="scientific">Kitasatospora kifunensis</name>
    <name type="common">Streptomyces kifunensis</name>
    <dbReference type="NCBI Taxonomy" id="58351"/>
    <lineage>
        <taxon>Bacteria</taxon>
        <taxon>Bacillati</taxon>
        <taxon>Actinomycetota</taxon>
        <taxon>Actinomycetes</taxon>
        <taxon>Kitasatosporales</taxon>
        <taxon>Streptomycetaceae</taxon>
        <taxon>Kitasatospora</taxon>
    </lineage>
</organism>
<dbReference type="EMBL" id="JACHJV010000001">
    <property type="protein sequence ID" value="MBB4922659.1"/>
    <property type="molecule type" value="Genomic_DNA"/>
</dbReference>
<protein>
    <submittedName>
        <fullName evidence="2">Transcriptional regulator with XRE-family HTH domain</fullName>
    </submittedName>
</protein>
<name>A0A7W7QZQ5_KITKI</name>
<dbReference type="SUPFAM" id="SSF47413">
    <property type="entry name" value="lambda repressor-like DNA-binding domains"/>
    <property type="match status" value="1"/>
</dbReference>
<keyword evidence="3" id="KW-1185">Reference proteome</keyword>
<dbReference type="InterPro" id="IPR001387">
    <property type="entry name" value="Cro/C1-type_HTH"/>
</dbReference>
<proteinExistence type="predicted"/>
<reference evidence="2 3" key="1">
    <citation type="submission" date="2020-08" db="EMBL/GenBank/DDBJ databases">
        <title>Sequencing the genomes of 1000 actinobacteria strains.</title>
        <authorList>
            <person name="Klenk H.-P."/>
        </authorList>
    </citation>
    <scope>NUCLEOTIDE SEQUENCE [LARGE SCALE GENOMIC DNA]</scope>
    <source>
        <strain evidence="2 3">DSM 41654</strain>
    </source>
</reference>
<dbReference type="Proteomes" id="UP000540506">
    <property type="component" value="Unassembled WGS sequence"/>
</dbReference>
<accession>A0A7W7QZQ5</accession>
<dbReference type="Pfam" id="PF13560">
    <property type="entry name" value="HTH_31"/>
    <property type="match status" value="1"/>
</dbReference>
<dbReference type="Pfam" id="PF19054">
    <property type="entry name" value="DUF5753"/>
    <property type="match status" value="1"/>
</dbReference>
<dbReference type="AlphaFoldDB" id="A0A7W7QZQ5"/>
<evidence type="ECO:0000313" key="3">
    <source>
        <dbReference type="Proteomes" id="UP000540506"/>
    </source>
</evidence>
<sequence>MNRRKLDPHASPAAAFGVQLRSSREAKGLSQDQLGELMGYSGTYISAVEVARKPPTLKLAKSADAALGTGKTFELMWWGVRRSALPGFPEHAAHEARAAEIRVFEPGFIPGLLQTLEYAAVLANASVQRGEITQDQADERVKFLATRQLLYTRPKPPFVHVIVDESSIRKRLGGRAVMARQLGHLVDMAERPRVMLQVLPFELAEPAPFASFVTLLTFPDRSVEGYTESAERGYVIRDAETVTTWERAYDRLQAQALPMDASLALIRNVREDLT</sequence>
<dbReference type="CDD" id="cd00093">
    <property type="entry name" value="HTH_XRE"/>
    <property type="match status" value="1"/>
</dbReference>
<evidence type="ECO:0000259" key="1">
    <source>
        <dbReference type="PROSITE" id="PS50943"/>
    </source>
</evidence>
<gene>
    <name evidence="2" type="ORF">FHR34_001652</name>
</gene>
<dbReference type="InterPro" id="IPR043917">
    <property type="entry name" value="DUF5753"/>
</dbReference>
<feature type="domain" description="HTH cro/C1-type" evidence="1">
    <location>
        <begin position="20"/>
        <end position="75"/>
    </location>
</feature>
<dbReference type="PROSITE" id="PS50943">
    <property type="entry name" value="HTH_CROC1"/>
    <property type="match status" value="1"/>
</dbReference>